<evidence type="ECO:0000313" key="7">
    <source>
        <dbReference type="Proteomes" id="UP000297716"/>
    </source>
</evidence>
<keyword evidence="4" id="KW-0560">Oxidoreductase</keyword>
<dbReference type="PANTHER" id="PTHR24286">
    <property type="entry name" value="CYTOCHROME P450 26"/>
    <property type="match status" value="1"/>
</dbReference>
<feature type="binding site" description="axial binding residue" evidence="3">
    <location>
        <position position="370"/>
    </location>
    <ligand>
        <name>heme</name>
        <dbReference type="ChEBI" id="CHEBI:30413"/>
    </ligand>
    <ligandPart>
        <name>Fe</name>
        <dbReference type="ChEBI" id="CHEBI:18248"/>
    </ligandPart>
</feature>
<dbReference type="PRINTS" id="PR00463">
    <property type="entry name" value="EP450I"/>
</dbReference>
<accession>A0A4Z0ZCA3</accession>
<evidence type="ECO:0000256" key="2">
    <source>
        <dbReference type="ARBA" id="ARBA00023004"/>
    </source>
</evidence>
<gene>
    <name evidence="6" type="ORF">E0Z10_g1624</name>
</gene>
<dbReference type="OrthoDB" id="1055148at2759"/>
<dbReference type="STRING" id="37992.A0A4Z0ZCA3"/>
<evidence type="ECO:0008006" key="8">
    <source>
        <dbReference type="Google" id="ProtNLM"/>
    </source>
</evidence>
<dbReference type="GO" id="GO:0020037">
    <property type="term" value="F:heme binding"/>
    <property type="evidence" value="ECO:0007669"/>
    <property type="project" value="InterPro"/>
</dbReference>
<evidence type="ECO:0000256" key="3">
    <source>
        <dbReference type="PIRSR" id="PIRSR602401-1"/>
    </source>
</evidence>
<reference evidence="6 7" key="1">
    <citation type="submission" date="2019-03" db="EMBL/GenBank/DDBJ databases">
        <title>Draft genome sequence of Xylaria hypoxylon DSM 108379, a ubiquitous saprotrophic-parasitic fungi on hardwood.</title>
        <authorList>
            <person name="Buettner E."/>
            <person name="Leonhardt S."/>
            <person name="Gebauer A.M."/>
            <person name="Liers C."/>
            <person name="Hofrichter M."/>
            <person name="Kellner H."/>
        </authorList>
    </citation>
    <scope>NUCLEOTIDE SEQUENCE [LARGE SCALE GENOMIC DNA]</scope>
    <source>
        <strain evidence="6 7">DSM 108379</strain>
    </source>
</reference>
<dbReference type="AlphaFoldDB" id="A0A4Z0ZCA3"/>
<dbReference type="InterPro" id="IPR002401">
    <property type="entry name" value="Cyt_P450_E_grp-I"/>
</dbReference>
<dbReference type="Proteomes" id="UP000297716">
    <property type="component" value="Unassembled WGS sequence"/>
</dbReference>
<dbReference type="PROSITE" id="PS00086">
    <property type="entry name" value="CYTOCHROME_P450"/>
    <property type="match status" value="1"/>
</dbReference>
<protein>
    <recommendedName>
        <fullName evidence="8">Cytochrome P450</fullName>
    </recommendedName>
</protein>
<evidence type="ECO:0000256" key="1">
    <source>
        <dbReference type="ARBA" id="ARBA00022723"/>
    </source>
</evidence>
<dbReference type="GO" id="GO:0010268">
    <property type="term" value="P:brassinosteroid homeostasis"/>
    <property type="evidence" value="ECO:0007669"/>
    <property type="project" value="TreeGrafter"/>
</dbReference>
<dbReference type="SUPFAM" id="SSF48264">
    <property type="entry name" value="Cytochrome P450"/>
    <property type="match status" value="1"/>
</dbReference>
<keyword evidence="2 3" id="KW-0408">Iron</keyword>
<keyword evidence="5" id="KW-0812">Transmembrane</keyword>
<dbReference type="GO" id="GO:0016705">
    <property type="term" value="F:oxidoreductase activity, acting on paired donors, with incorporation or reduction of molecular oxygen"/>
    <property type="evidence" value="ECO:0007669"/>
    <property type="project" value="InterPro"/>
</dbReference>
<name>A0A4Z0ZCA3_9PEZI</name>
<dbReference type="GO" id="GO:0016125">
    <property type="term" value="P:sterol metabolic process"/>
    <property type="evidence" value="ECO:0007669"/>
    <property type="project" value="TreeGrafter"/>
</dbReference>
<dbReference type="InterPro" id="IPR001128">
    <property type="entry name" value="Cyt_P450"/>
</dbReference>
<dbReference type="GO" id="GO:0004497">
    <property type="term" value="F:monooxygenase activity"/>
    <property type="evidence" value="ECO:0007669"/>
    <property type="project" value="UniProtKB-KW"/>
</dbReference>
<keyword evidence="5" id="KW-0472">Membrane</keyword>
<organism evidence="6 7">
    <name type="scientific">Xylaria hypoxylon</name>
    <dbReference type="NCBI Taxonomy" id="37992"/>
    <lineage>
        <taxon>Eukaryota</taxon>
        <taxon>Fungi</taxon>
        <taxon>Dikarya</taxon>
        <taxon>Ascomycota</taxon>
        <taxon>Pezizomycotina</taxon>
        <taxon>Sordariomycetes</taxon>
        <taxon>Xylariomycetidae</taxon>
        <taxon>Xylariales</taxon>
        <taxon>Xylariaceae</taxon>
        <taxon>Xylaria</taxon>
    </lineage>
</organism>
<comment type="caution">
    <text evidence="6">The sequence shown here is derived from an EMBL/GenBank/DDBJ whole genome shotgun (WGS) entry which is preliminary data.</text>
</comment>
<keyword evidence="5" id="KW-1133">Transmembrane helix</keyword>
<evidence type="ECO:0000313" key="6">
    <source>
        <dbReference type="EMBL" id="TGJ87186.1"/>
    </source>
</evidence>
<proteinExistence type="inferred from homology"/>
<comment type="cofactor">
    <cofactor evidence="3">
        <name>heme</name>
        <dbReference type="ChEBI" id="CHEBI:30413"/>
    </cofactor>
</comment>
<keyword evidence="4" id="KW-0503">Monooxygenase</keyword>
<dbReference type="Pfam" id="PF00067">
    <property type="entry name" value="p450"/>
    <property type="match status" value="1"/>
</dbReference>
<evidence type="ECO:0000256" key="5">
    <source>
        <dbReference type="SAM" id="Phobius"/>
    </source>
</evidence>
<dbReference type="CDD" id="cd00302">
    <property type="entry name" value="cytochrome_P450"/>
    <property type="match status" value="1"/>
</dbReference>
<feature type="transmembrane region" description="Helical" evidence="5">
    <location>
        <begin position="209"/>
        <end position="233"/>
    </location>
</feature>
<dbReference type="InterPro" id="IPR017972">
    <property type="entry name" value="Cyt_P450_CS"/>
</dbReference>
<evidence type="ECO:0000256" key="4">
    <source>
        <dbReference type="RuleBase" id="RU000461"/>
    </source>
</evidence>
<keyword evidence="3 4" id="KW-0349">Heme</keyword>
<sequence>MRFYGKRRDMIVEGTVMSRNGTFSFLVGKRHIVSLGGLDVRKTFFETKEFIVSQGFVELLTGLVSSNEAPDDYGAAFFVKCVSSLSCAEKLSQKLIWLTFDTRRFSFDLTTKPTSKLYVGVTEIAEDDKMLLHTLHIFEKFKRSTSVAHIVFPWLITPNYIVRFVARARLYTAIMKILNKRDKTGKREEYALQCIYDEEGGRDKVIKKFIFNALSSSVTMTGAAVTWLTVFLANSPEWQEKCRAEVDCTISKHRTSPKQVRDEVLDAMSLQIWESSFSTLYACLQETLRITSTGTFFRKNVSGGDISIGSTGEVIPNGSYAAYLPDHVHMDSSIYSDPLKFDPSRFLGSTSFGEKEPHSFLGWGLGRHLCAGMRLVRLEINVIIVHLLANVEFELSHKQGHTRVGEMSSVDRNMLRPEKPRIPTYMRYKIRDVETTKA</sequence>
<keyword evidence="7" id="KW-1185">Reference proteome</keyword>
<dbReference type="EMBL" id="SKBN01000017">
    <property type="protein sequence ID" value="TGJ87186.1"/>
    <property type="molecule type" value="Genomic_DNA"/>
</dbReference>
<dbReference type="GO" id="GO:0016132">
    <property type="term" value="P:brassinosteroid biosynthetic process"/>
    <property type="evidence" value="ECO:0007669"/>
    <property type="project" value="TreeGrafter"/>
</dbReference>
<dbReference type="GO" id="GO:0005506">
    <property type="term" value="F:iron ion binding"/>
    <property type="evidence" value="ECO:0007669"/>
    <property type="project" value="InterPro"/>
</dbReference>
<keyword evidence="1 3" id="KW-0479">Metal-binding</keyword>
<comment type="similarity">
    <text evidence="4">Belongs to the cytochrome P450 family.</text>
</comment>
<dbReference type="InterPro" id="IPR036396">
    <property type="entry name" value="Cyt_P450_sf"/>
</dbReference>
<dbReference type="Gene3D" id="1.10.630.10">
    <property type="entry name" value="Cytochrome P450"/>
    <property type="match status" value="1"/>
</dbReference>
<dbReference type="PANTHER" id="PTHR24286:SF356">
    <property type="entry name" value="ENT-KAURENOIC ACID OXIDASE 2"/>
    <property type="match status" value="1"/>
</dbReference>